<dbReference type="EMBL" id="FQUG01000005">
    <property type="protein sequence ID" value="SHE91337.1"/>
    <property type="molecule type" value="Genomic_DNA"/>
</dbReference>
<dbReference type="STRING" id="1123243.SAMN02745190_01440"/>
<protein>
    <submittedName>
        <fullName evidence="2">Zinc-ribbon domain-containing protein</fullName>
    </submittedName>
</protein>
<dbReference type="Proteomes" id="UP000184404">
    <property type="component" value="Unassembled WGS sequence"/>
</dbReference>
<gene>
    <name evidence="2" type="ORF">SAMN02745190_01440</name>
</gene>
<sequence length="290" mass="31622">MDKFCKVCGAELRNNASFCHKCGAAQKASSSNVMDDTNDNSVRTKESIKTKNPNNIKKYIGVFVLIVIFLAKGYAVLHSGSGLLERVKGALNIGTAQVTTENKSSTPKNVSSAKEPSTVNPVASQAESELKQHGIQGKIVATSKGHSNSGYVSVVNNNGKYQIVTYDIKNSRIGVTPYDKNLLYFTEKKTQNIGQEHVIFNMTILHDSADRDSEAGAWENGNHNLPIFAIYKFDSAGNLIPGMLTTGKGVKPSHYQGYFNEARNVDIINLFLTEMMALQKNIADNSVVLP</sequence>
<keyword evidence="3" id="KW-1185">Reference proteome</keyword>
<name>A0A1M4XCS6_9FIRM</name>
<evidence type="ECO:0000256" key="1">
    <source>
        <dbReference type="SAM" id="Phobius"/>
    </source>
</evidence>
<accession>A0A1M4XCS6</accession>
<keyword evidence="1" id="KW-1133">Transmembrane helix</keyword>
<evidence type="ECO:0000313" key="3">
    <source>
        <dbReference type="Proteomes" id="UP000184404"/>
    </source>
</evidence>
<proteinExistence type="predicted"/>
<dbReference type="OrthoDB" id="49495at2"/>
<organism evidence="2 3">
    <name type="scientific">Schwartzia succinivorans DSM 10502</name>
    <dbReference type="NCBI Taxonomy" id="1123243"/>
    <lineage>
        <taxon>Bacteria</taxon>
        <taxon>Bacillati</taxon>
        <taxon>Bacillota</taxon>
        <taxon>Negativicutes</taxon>
        <taxon>Selenomonadales</taxon>
        <taxon>Selenomonadaceae</taxon>
        <taxon>Schwartzia</taxon>
    </lineage>
</organism>
<dbReference type="AlphaFoldDB" id="A0A1M4XCS6"/>
<evidence type="ECO:0000313" key="2">
    <source>
        <dbReference type="EMBL" id="SHE91337.1"/>
    </source>
</evidence>
<feature type="transmembrane region" description="Helical" evidence="1">
    <location>
        <begin position="59"/>
        <end position="77"/>
    </location>
</feature>
<keyword evidence="1" id="KW-0812">Transmembrane</keyword>
<dbReference type="RefSeq" id="WP_072935539.1">
    <property type="nucleotide sequence ID" value="NZ_FQUG01000005.1"/>
</dbReference>
<keyword evidence="1" id="KW-0472">Membrane</keyword>
<reference evidence="2 3" key="1">
    <citation type="submission" date="2016-11" db="EMBL/GenBank/DDBJ databases">
        <authorList>
            <person name="Jaros S."/>
            <person name="Januszkiewicz K."/>
            <person name="Wedrychowicz H."/>
        </authorList>
    </citation>
    <scope>NUCLEOTIDE SEQUENCE [LARGE SCALE GENOMIC DNA]</scope>
    <source>
        <strain evidence="2 3">DSM 10502</strain>
    </source>
</reference>